<evidence type="ECO:0000256" key="9">
    <source>
        <dbReference type="ARBA" id="ARBA00023157"/>
    </source>
</evidence>
<dbReference type="GO" id="GO:0004497">
    <property type="term" value="F:monooxygenase activity"/>
    <property type="evidence" value="ECO:0007669"/>
    <property type="project" value="UniProtKB-KW"/>
</dbReference>
<protein>
    <submittedName>
        <fullName evidence="14">Uncharacterized protein</fullName>
    </submittedName>
</protein>
<evidence type="ECO:0000256" key="5">
    <source>
        <dbReference type="ARBA" id="ARBA00022729"/>
    </source>
</evidence>
<dbReference type="GO" id="GO:0005576">
    <property type="term" value="C:extracellular region"/>
    <property type="evidence" value="ECO:0007669"/>
    <property type="project" value="UniProtKB-SubCell"/>
</dbReference>
<evidence type="ECO:0000256" key="4">
    <source>
        <dbReference type="ARBA" id="ARBA00022723"/>
    </source>
</evidence>
<feature type="compositionally biased region" description="Gly residues" evidence="12">
    <location>
        <begin position="462"/>
        <end position="478"/>
    </location>
</feature>
<evidence type="ECO:0000256" key="10">
    <source>
        <dbReference type="ARBA" id="ARBA00023180"/>
    </source>
</evidence>
<evidence type="ECO:0000256" key="1">
    <source>
        <dbReference type="ARBA" id="ARBA00001973"/>
    </source>
</evidence>
<sequence length="522" mass="52665">MTRNVLTHTTALALLAMPSVMAHMAIWGDYVYGADSGPIYNPLRDLPFDQWWFHGYASDTPSGTLSLTPGGTTVMDIACRKEHSLYGNPQATDVACPVDPGAYHAGGTTCNDEASLLGCALAIAYKPTGAETKPEDFIVMSIQDRCVRERATSFQIPSNLPACPEGGCTCGWFWSGKNSDPEMYMNGFKCDVQGGAVVSSYPTPGEPTKGSDLSGPTQPFYWGNSMNNIGYQFAGGIEGKPTYNAAYGWKVGAQEGAFAGVAGAEGAGAGNTQSIANSTNNVADPAAPAPVAPIESGSAPDAGVAGSMTTMESDEPDAQPTGAAGGNPGGEPEASIPTATGGGRPRPSATGGPDDAAPSSDLNLGGGQASVEVPGSDAEPTGAGEYGGEPADVEPTAAASGSYGGYGNGNTNGNPTAEYPARPSVTGAAADGQQAPPVPFPSAAQDGAVDGAPAAHGTGCTMTGGGRGGGRGGRGGNRWGPDQASQTGAAADAAQTAEVGEMEYEKRGHMEKRRSRARRAHA</sequence>
<name>A0A8K0NMS2_9TREE</name>
<comment type="cofactor">
    <cofactor evidence="1">
        <name>Cu(2+)</name>
        <dbReference type="ChEBI" id="CHEBI:29036"/>
    </cofactor>
</comment>
<dbReference type="Proteomes" id="UP000812966">
    <property type="component" value="Unassembled WGS sequence"/>
</dbReference>
<evidence type="ECO:0000256" key="3">
    <source>
        <dbReference type="ARBA" id="ARBA00022525"/>
    </source>
</evidence>
<keyword evidence="3" id="KW-0964">Secreted</keyword>
<keyword evidence="5 13" id="KW-0732">Signal</keyword>
<evidence type="ECO:0000256" key="8">
    <source>
        <dbReference type="ARBA" id="ARBA00023033"/>
    </source>
</evidence>
<keyword evidence="9" id="KW-1015">Disulfide bond</keyword>
<accession>A0A8K0NMS2</accession>
<dbReference type="AlphaFoldDB" id="A0A8K0NMS2"/>
<keyword evidence="10" id="KW-0325">Glycoprotein</keyword>
<comment type="caution">
    <text evidence="14">The sequence shown here is derived from an EMBL/GenBank/DDBJ whole genome shotgun (WGS) entry which is preliminary data.</text>
</comment>
<keyword evidence="15" id="KW-1185">Reference proteome</keyword>
<evidence type="ECO:0000256" key="12">
    <source>
        <dbReference type="SAM" id="MobiDB-lite"/>
    </source>
</evidence>
<keyword evidence="8" id="KW-0503">Monooxygenase</keyword>
<organism evidence="14 15">
    <name type="scientific">Filobasidium floriforme</name>
    <dbReference type="NCBI Taxonomy" id="5210"/>
    <lineage>
        <taxon>Eukaryota</taxon>
        <taxon>Fungi</taxon>
        <taxon>Dikarya</taxon>
        <taxon>Basidiomycota</taxon>
        <taxon>Agaricomycotina</taxon>
        <taxon>Tremellomycetes</taxon>
        <taxon>Filobasidiales</taxon>
        <taxon>Filobasidiaceae</taxon>
        <taxon>Filobasidium</taxon>
    </lineage>
</organism>
<comment type="similarity">
    <text evidence="11">Belongs to the polysaccharide monooxygenase AA14 family.</text>
</comment>
<comment type="subcellular location">
    <subcellularLocation>
        <location evidence="2">Secreted</location>
    </subcellularLocation>
</comment>
<evidence type="ECO:0000313" key="15">
    <source>
        <dbReference type="Proteomes" id="UP000812966"/>
    </source>
</evidence>
<evidence type="ECO:0000256" key="11">
    <source>
        <dbReference type="ARBA" id="ARBA00046340"/>
    </source>
</evidence>
<dbReference type="InterPro" id="IPR054497">
    <property type="entry name" value="LPMO_AA14"/>
</dbReference>
<proteinExistence type="inferred from homology"/>
<reference evidence="14" key="1">
    <citation type="submission" date="2020-04" db="EMBL/GenBank/DDBJ databases">
        <title>Analysis of mating type loci in Filobasidium floriforme.</title>
        <authorList>
            <person name="Nowrousian M."/>
        </authorList>
    </citation>
    <scope>NUCLEOTIDE SEQUENCE</scope>
    <source>
        <strain evidence="14">CBS 6242</strain>
    </source>
</reference>
<evidence type="ECO:0000313" key="14">
    <source>
        <dbReference type="EMBL" id="KAG7528919.1"/>
    </source>
</evidence>
<dbReference type="EMBL" id="JABELV010000163">
    <property type="protein sequence ID" value="KAG7528919.1"/>
    <property type="molecule type" value="Genomic_DNA"/>
</dbReference>
<keyword evidence="6" id="KW-0560">Oxidoreductase</keyword>
<dbReference type="GO" id="GO:0046872">
    <property type="term" value="F:metal ion binding"/>
    <property type="evidence" value="ECO:0007669"/>
    <property type="project" value="UniProtKB-KW"/>
</dbReference>
<feature type="chain" id="PRO_5035419600" evidence="13">
    <location>
        <begin position="23"/>
        <end position="522"/>
    </location>
</feature>
<keyword evidence="7" id="KW-0186">Copper</keyword>
<dbReference type="Pfam" id="PF22810">
    <property type="entry name" value="LPMO_AA14"/>
    <property type="match status" value="1"/>
</dbReference>
<evidence type="ECO:0000256" key="13">
    <source>
        <dbReference type="SAM" id="SignalP"/>
    </source>
</evidence>
<keyword evidence="4" id="KW-0479">Metal-binding</keyword>
<feature type="compositionally biased region" description="Low complexity" evidence="12">
    <location>
        <begin position="482"/>
        <end position="497"/>
    </location>
</feature>
<feature type="compositionally biased region" description="Basic residues" evidence="12">
    <location>
        <begin position="509"/>
        <end position="522"/>
    </location>
</feature>
<feature type="signal peptide" evidence="13">
    <location>
        <begin position="1"/>
        <end position="22"/>
    </location>
</feature>
<dbReference type="Gene3D" id="2.70.50.70">
    <property type="match status" value="1"/>
</dbReference>
<evidence type="ECO:0000256" key="7">
    <source>
        <dbReference type="ARBA" id="ARBA00023008"/>
    </source>
</evidence>
<evidence type="ECO:0000256" key="2">
    <source>
        <dbReference type="ARBA" id="ARBA00004613"/>
    </source>
</evidence>
<gene>
    <name evidence="14" type="ORF">FFLO_05876</name>
</gene>
<feature type="region of interest" description="Disordered" evidence="12">
    <location>
        <begin position="275"/>
        <end position="522"/>
    </location>
</feature>
<evidence type="ECO:0000256" key="6">
    <source>
        <dbReference type="ARBA" id="ARBA00023002"/>
    </source>
</evidence>